<dbReference type="AlphaFoldDB" id="A0A243RWB5"/>
<dbReference type="RefSeq" id="WP_086568020.1">
    <property type="nucleotide sequence ID" value="NZ_NGFP01000009.1"/>
</dbReference>
<comment type="caution">
    <text evidence="1">The sequence shown here is derived from an EMBL/GenBank/DDBJ whole genome shotgun (WGS) entry which is preliminary data.</text>
</comment>
<proteinExistence type="predicted"/>
<dbReference type="Proteomes" id="UP000194761">
    <property type="component" value="Unassembled WGS sequence"/>
</dbReference>
<organism evidence="1 2">
    <name type="scientific">Streptosporangium minutum</name>
    <dbReference type="NCBI Taxonomy" id="569862"/>
    <lineage>
        <taxon>Bacteria</taxon>
        <taxon>Bacillati</taxon>
        <taxon>Actinomycetota</taxon>
        <taxon>Actinomycetes</taxon>
        <taxon>Streptosporangiales</taxon>
        <taxon>Streptosporangiaceae</taxon>
        <taxon>Streptosporangium</taxon>
    </lineage>
</organism>
<keyword evidence="2" id="KW-1185">Reference proteome</keyword>
<evidence type="ECO:0000313" key="1">
    <source>
        <dbReference type="EMBL" id="OUC99299.1"/>
    </source>
</evidence>
<name>A0A243RWB5_9ACTN</name>
<protein>
    <submittedName>
        <fullName evidence="1">Uncharacterized protein</fullName>
    </submittedName>
</protein>
<evidence type="ECO:0000313" key="2">
    <source>
        <dbReference type="Proteomes" id="UP000194761"/>
    </source>
</evidence>
<gene>
    <name evidence="1" type="ORF">CA984_03575</name>
</gene>
<dbReference type="EMBL" id="NGFP01000009">
    <property type="protein sequence ID" value="OUC99299.1"/>
    <property type="molecule type" value="Genomic_DNA"/>
</dbReference>
<accession>A0A243RWB5</accession>
<reference evidence="1 2" key="1">
    <citation type="submission" date="2017-05" db="EMBL/GenBank/DDBJ databases">
        <title>Biotechnological potential of actinobacteria isolated from South African environments.</title>
        <authorList>
            <person name="Le Roes-Hill M."/>
            <person name="Prins A."/>
            <person name="Durrell K.A."/>
        </authorList>
    </citation>
    <scope>NUCLEOTIDE SEQUENCE [LARGE SCALE GENOMIC DNA]</scope>
    <source>
        <strain evidence="1">M26</strain>
    </source>
</reference>
<sequence length="60" mass="6881">MELILIGITAVVIWWSWDRRRHPLKRCPACRRSPGRKVSAWNGSAYGACRRCGGKGEVRR</sequence>